<dbReference type="Proteomes" id="UP001501822">
    <property type="component" value="Unassembled WGS sequence"/>
</dbReference>
<evidence type="ECO:0000313" key="2">
    <source>
        <dbReference type="Proteomes" id="UP001501822"/>
    </source>
</evidence>
<keyword evidence="2" id="KW-1185">Reference proteome</keyword>
<sequence length="218" mass="24514">MSRSKHLPRHRSIIAVDVEGSTRLTDPSKGYLRRSMYDLFERALAAGGLTASYRDPLLDRGDGVCALIHPDDQAPKTVLLDTVVPTLGTLLAEHNRRHPERRFRLRTVVHAGEVTFDDHGCFGEALDVAFRLLNAEAVKRILDDSDAPMVLVVSDDLHRCVVRHDYDGIDPKVFLPLVLPHTSHPARSAWVRVFNTSQGRPERPWAPVTRLEDHRRGA</sequence>
<dbReference type="SUPFAM" id="SSF55073">
    <property type="entry name" value="Nucleotide cyclase"/>
    <property type="match status" value="1"/>
</dbReference>
<dbReference type="RefSeq" id="WP_252811060.1">
    <property type="nucleotide sequence ID" value="NZ_BAAABM010000070.1"/>
</dbReference>
<accession>A0ABP3HH76</accession>
<gene>
    <name evidence="1" type="ORF">GCM10010151_70800</name>
</gene>
<proteinExistence type="predicted"/>
<dbReference type="EMBL" id="BAAABM010000070">
    <property type="protein sequence ID" value="GAA0370738.1"/>
    <property type="molecule type" value="Genomic_DNA"/>
</dbReference>
<name>A0ABP3HH76_9ACTN</name>
<comment type="caution">
    <text evidence="1">The sequence shown here is derived from an EMBL/GenBank/DDBJ whole genome shotgun (WGS) entry which is preliminary data.</text>
</comment>
<dbReference type="Gene3D" id="3.30.70.1230">
    <property type="entry name" value="Nucleotide cyclase"/>
    <property type="match status" value="1"/>
</dbReference>
<organism evidence="1 2">
    <name type="scientific">Actinoallomurus spadix</name>
    <dbReference type="NCBI Taxonomy" id="79912"/>
    <lineage>
        <taxon>Bacteria</taxon>
        <taxon>Bacillati</taxon>
        <taxon>Actinomycetota</taxon>
        <taxon>Actinomycetes</taxon>
        <taxon>Streptosporangiales</taxon>
        <taxon>Thermomonosporaceae</taxon>
        <taxon>Actinoallomurus</taxon>
    </lineage>
</organism>
<evidence type="ECO:0008006" key="3">
    <source>
        <dbReference type="Google" id="ProtNLM"/>
    </source>
</evidence>
<evidence type="ECO:0000313" key="1">
    <source>
        <dbReference type="EMBL" id="GAA0370738.1"/>
    </source>
</evidence>
<protein>
    <recommendedName>
        <fullName evidence="3">Guanylate cyclase domain-containing protein</fullName>
    </recommendedName>
</protein>
<reference evidence="2" key="1">
    <citation type="journal article" date="2019" name="Int. J. Syst. Evol. Microbiol.">
        <title>The Global Catalogue of Microorganisms (GCM) 10K type strain sequencing project: providing services to taxonomists for standard genome sequencing and annotation.</title>
        <authorList>
            <consortium name="The Broad Institute Genomics Platform"/>
            <consortium name="The Broad Institute Genome Sequencing Center for Infectious Disease"/>
            <person name="Wu L."/>
            <person name="Ma J."/>
        </authorList>
    </citation>
    <scope>NUCLEOTIDE SEQUENCE [LARGE SCALE GENOMIC DNA]</scope>
    <source>
        <strain evidence="2">JCM 3146</strain>
    </source>
</reference>
<dbReference type="InterPro" id="IPR029787">
    <property type="entry name" value="Nucleotide_cyclase"/>
</dbReference>